<dbReference type="InterPro" id="IPR001789">
    <property type="entry name" value="Sig_transdc_resp-reg_receiver"/>
</dbReference>
<dbReference type="Pfam" id="PF00072">
    <property type="entry name" value="Response_reg"/>
    <property type="match status" value="1"/>
</dbReference>
<dbReference type="SUPFAM" id="SSF52172">
    <property type="entry name" value="CheY-like"/>
    <property type="match status" value="1"/>
</dbReference>
<proteinExistence type="predicted"/>
<evidence type="ECO:0000256" key="1">
    <source>
        <dbReference type="PROSITE-ProRule" id="PRU00169"/>
    </source>
</evidence>
<accession>A0A508WPD9</accession>
<name>A0A508WPD9_9HYPH</name>
<dbReference type="GO" id="GO:0000160">
    <property type="term" value="P:phosphorelay signal transduction system"/>
    <property type="evidence" value="ECO:0007669"/>
    <property type="project" value="InterPro"/>
</dbReference>
<dbReference type="EMBL" id="CABFNB010000009">
    <property type="protein sequence ID" value="VTZ59378.1"/>
    <property type="molecule type" value="Genomic_DNA"/>
</dbReference>
<dbReference type="InterPro" id="IPR011006">
    <property type="entry name" value="CheY-like_superfamily"/>
</dbReference>
<gene>
    <name evidence="3" type="ORF">EMEDMD4_1060060</name>
</gene>
<evidence type="ECO:0000259" key="2">
    <source>
        <dbReference type="PROSITE" id="PS50110"/>
    </source>
</evidence>
<dbReference type="PROSITE" id="PS50110">
    <property type="entry name" value="RESPONSE_REGULATORY"/>
    <property type="match status" value="1"/>
</dbReference>
<dbReference type="Proteomes" id="UP000507954">
    <property type="component" value="Unassembled WGS sequence"/>
</dbReference>
<feature type="domain" description="Response regulatory" evidence="2">
    <location>
        <begin position="1"/>
        <end position="110"/>
    </location>
</feature>
<sequence>MRLMDRQDVLDLPLVSIVDDGLALRRSLAPYEGGDDFLMRADQGTAGCPGINGLELQKQLPRTRSMLFIVFVTGHPSVRMRLQAMKQAACDFLPKPLENPQFVEAIERAIGLNAERRALASEHDRVMVKKPDLHQRNPAYQ</sequence>
<evidence type="ECO:0000313" key="3">
    <source>
        <dbReference type="EMBL" id="VTZ59378.1"/>
    </source>
</evidence>
<protein>
    <recommendedName>
        <fullName evidence="2">Response regulatory domain-containing protein</fullName>
    </recommendedName>
</protein>
<reference evidence="3" key="1">
    <citation type="submission" date="2019-06" db="EMBL/GenBank/DDBJ databases">
        <authorList>
            <person name="Le Quere A."/>
            <person name="Colella S."/>
        </authorList>
    </citation>
    <scope>NUCLEOTIDE SEQUENCE</scope>
    <source>
        <strain evidence="3">EmedicaeMD41</strain>
    </source>
</reference>
<comment type="caution">
    <text evidence="1">Lacks conserved residue(s) required for the propagation of feature annotation.</text>
</comment>
<organism evidence="3">
    <name type="scientific">Sinorhizobium medicae</name>
    <dbReference type="NCBI Taxonomy" id="110321"/>
    <lineage>
        <taxon>Bacteria</taxon>
        <taxon>Pseudomonadati</taxon>
        <taxon>Pseudomonadota</taxon>
        <taxon>Alphaproteobacteria</taxon>
        <taxon>Hyphomicrobiales</taxon>
        <taxon>Rhizobiaceae</taxon>
        <taxon>Sinorhizobium/Ensifer group</taxon>
        <taxon>Sinorhizobium</taxon>
    </lineage>
</organism>
<dbReference type="Gene3D" id="3.40.50.2300">
    <property type="match status" value="1"/>
</dbReference>
<dbReference type="AlphaFoldDB" id="A0A508WPD9"/>